<name>A0A508B4F4_9GAMM</name>
<dbReference type="Proteomes" id="UP000320431">
    <property type="component" value="Unassembled WGS sequence"/>
</dbReference>
<protein>
    <submittedName>
        <fullName evidence="1">Uncharacterized protein</fullName>
    </submittedName>
</protein>
<organism evidence="1 2">
    <name type="scientific">Marilutibacter maris</name>
    <dbReference type="NCBI Taxonomy" id="1605891"/>
    <lineage>
        <taxon>Bacteria</taxon>
        <taxon>Pseudomonadati</taxon>
        <taxon>Pseudomonadota</taxon>
        <taxon>Gammaproteobacteria</taxon>
        <taxon>Lysobacterales</taxon>
        <taxon>Lysobacteraceae</taxon>
        <taxon>Marilutibacter</taxon>
    </lineage>
</organism>
<sequence length="78" mass="7565">MTAPASPRRLAGLLCLVLGFALVVLLGLGLIGPGSDGAPPASLGAAFAGLVPFLLAALGAFVIGLVLLRGGASRGQDK</sequence>
<evidence type="ECO:0000313" key="1">
    <source>
        <dbReference type="EMBL" id="KAB8196934.1"/>
    </source>
</evidence>
<dbReference type="RefSeq" id="WP_141481495.1">
    <property type="nucleotide sequence ID" value="NZ_VICD02000059.1"/>
</dbReference>
<dbReference type="EMBL" id="VICD02000059">
    <property type="protein sequence ID" value="KAB8196934.1"/>
    <property type="molecule type" value="Genomic_DNA"/>
</dbReference>
<evidence type="ECO:0000313" key="2">
    <source>
        <dbReference type="Proteomes" id="UP000320431"/>
    </source>
</evidence>
<comment type="caution">
    <text evidence="1">The sequence shown here is derived from an EMBL/GenBank/DDBJ whole genome shotgun (WGS) entry which is preliminary data.</text>
</comment>
<proteinExistence type="predicted"/>
<reference evidence="1 2" key="1">
    <citation type="submission" date="2019-10" db="EMBL/GenBank/DDBJ databases">
        <title>Lysobacter alkalisoli sp. nov., isolated from saline-alkaline soil.</title>
        <authorList>
            <person name="Sun J.-Q."/>
        </authorList>
    </citation>
    <scope>NUCLEOTIDE SEQUENCE [LARGE SCALE GENOMIC DNA]</scope>
    <source>
        <strain evidence="1 2">KCTC 42381</strain>
    </source>
</reference>
<accession>A0A508B4F4</accession>
<gene>
    <name evidence="1" type="ORF">FKV24_004315</name>
</gene>
<dbReference type="AlphaFoldDB" id="A0A508B4F4"/>